<proteinExistence type="predicted"/>
<dbReference type="Proteomes" id="UP001596395">
    <property type="component" value="Unassembled WGS sequence"/>
</dbReference>
<dbReference type="AlphaFoldDB" id="A0ABD5VK66"/>
<protein>
    <submittedName>
        <fullName evidence="2">Uncharacterized protein</fullName>
    </submittedName>
</protein>
<keyword evidence="3" id="KW-1185">Reference proteome</keyword>
<dbReference type="RefSeq" id="WP_336351766.1">
    <property type="nucleotide sequence ID" value="NZ_JAZAQL010000004.1"/>
</dbReference>
<accession>A0ABD5VK66</accession>
<evidence type="ECO:0000313" key="2">
    <source>
        <dbReference type="EMBL" id="MFC6954823.1"/>
    </source>
</evidence>
<name>A0ABD5VK66_9EURY</name>
<reference evidence="2 3" key="1">
    <citation type="journal article" date="2019" name="Int. J. Syst. Evol. Microbiol.">
        <title>The Global Catalogue of Microorganisms (GCM) 10K type strain sequencing project: providing services to taxonomists for standard genome sequencing and annotation.</title>
        <authorList>
            <consortium name="The Broad Institute Genomics Platform"/>
            <consortium name="The Broad Institute Genome Sequencing Center for Infectious Disease"/>
            <person name="Wu L."/>
            <person name="Ma J."/>
        </authorList>
    </citation>
    <scope>NUCLEOTIDE SEQUENCE [LARGE SCALE GENOMIC DNA]</scope>
    <source>
        <strain evidence="2 3">GX26</strain>
    </source>
</reference>
<organism evidence="2 3">
    <name type="scientific">Halorubellus litoreus</name>
    <dbReference type="NCBI Taxonomy" id="755308"/>
    <lineage>
        <taxon>Archaea</taxon>
        <taxon>Methanobacteriati</taxon>
        <taxon>Methanobacteriota</taxon>
        <taxon>Stenosarchaea group</taxon>
        <taxon>Halobacteria</taxon>
        <taxon>Halobacteriales</taxon>
        <taxon>Halorubellaceae</taxon>
        <taxon>Halorubellus</taxon>
    </lineage>
</organism>
<evidence type="ECO:0000256" key="1">
    <source>
        <dbReference type="SAM" id="MobiDB-lite"/>
    </source>
</evidence>
<comment type="caution">
    <text evidence="2">The sequence shown here is derived from an EMBL/GenBank/DDBJ whole genome shotgun (WGS) entry which is preliminary data.</text>
</comment>
<evidence type="ECO:0000313" key="3">
    <source>
        <dbReference type="Proteomes" id="UP001596395"/>
    </source>
</evidence>
<gene>
    <name evidence="2" type="ORF">ACFQGB_18300</name>
</gene>
<feature type="region of interest" description="Disordered" evidence="1">
    <location>
        <begin position="532"/>
        <end position="553"/>
    </location>
</feature>
<sequence>MTEEFAAFRDAFKAETLTEDGEEHVMARADYTTNTLRVHEAADDPIGMTLIHALVSREEFMHGEWSVGLVNSLSRLKLASIDALYDALDDPTVRADRLRTLYDAWLTAQTVEAAVEPFQEAVDKLQILSVVYDDAEFPAKIQSTFDAVYGDEHDADEIHDRLLSEIETQTAIARGAVHAESDGALYVNPLYYHALSHATGTDSDDAAASDAQRELNRLSQRRSVAETVAQVTLDVPYPIAPLGPDADFDALCVEGLDVDPIDPGALEDRYRVADEDIDEYLLAHADAIEDDDVQAALGTDVDAYADTWLDHVFVSTLQALEALDDEIDERVHELDADDLRQRLSERVHGVDIDAAETMLDRPTPLLEVPAAATTDVPDQDLIGVEKEPLPKVLIEAFEQHGSFGAVVFQPTSDETKRQLNYHAVDTDDLVDHPGVPDGVDSYQALWEHYFVGKELLNTLFIRRHEYEDRVREAFRDGFPDKYALEAALDSVDYDAVETPDAAEDPTAALGPDSGLAAKNLDGLDDSFREGLAEQDIGGSDDGETNGEGTADDPDAAARMNAVLDAYSLDELRTAAAQLDEVEPIPIDADAFDDVECPLCAIIADPCGGDACVTADVRASYDAHLPALLDEYLRLERAGHQ</sequence>
<dbReference type="EMBL" id="JBHSXN010000004">
    <property type="protein sequence ID" value="MFC6954823.1"/>
    <property type="molecule type" value="Genomic_DNA"/>
</dbReference>
<feature type="compositionally biased region" description="Acidic residues" evidence="1">
    <location>
        <begin position="538"/>
        <end position="553"/>
    </location>
</feature>